<organism evidence="1 2">
    <name type="scientific">Toxocara canis</name>
    <name type="common">Canine roundworm</name>
    <dbReference type="NCBI Taxonomy" id="6265"/>
    <lineage>
        <taxon>Eukaryota</taxon>
        <taxon>Metazoa</taxon>
        <taxon>Ecdysozoa</taxon>
        <taxon>Nematoda</taxon>
        <taxon>Chromadorea</taxon>
        <taxon>Rhabditida</taxon>
        <taxon>Spirurina</taxon>
        <taxon>Ascaridomorpha</taxon>
        <taxon>Ascaridoidea</taxon>
        <taxon>Toxocaridae</taxon>
        <taxon>Toxocara</taxon>
    </lineage>
</organism>
<reference evidence="2" key="1">
    <citation type="submission" date="2016-06" db="UniProtKB">
        <authorList>
            <consortium name="WormBaseParasite"/>
        </authorList>
    </citation>
    <scope>IDENTIFICATION</scope>
</reference>
<evidence type="ECO:0000313" key="1">
    <source>
        <dbReference type="Proteomes" id="UP000050794"/>
    </source>
</evidence>
<dbReference type="WBParaSite" id="TCNE_0000456001-mRNA-1">
    <property type="protein sequence ID" value="TCNE_0000456001-mRNA-1"/>
    <property type="gene ID" value="TCNE_0000456001"/>
</dbReference>
<dbReference type="Proteomes" id="UP000050794">
    <property type="component" value="Unassembled WGS sequence"/>
</dbReference>
<dbReference type="AlphaFoldDB" id="A0A183U7U0"/>
<accession>A0A183U7U0</accession>
<proteinExistence type="predicted"/>
<sequence length="96" mass="11000">LSNQKWLQEDVAPSAHALLTRMIAHGPRQYPFSVDELKDLLRNGSKVFLQEPSLLEVCSLLPSLFYHHDAFLFRLVTKNVRKTPVVKDNLLKCAEI</sequence>
<name>A0A183U7U0_TOXCA</name>
<protein>
    <submittedName>
        <fullName evidence="2">FAKD1 protein</fullName>
    </submittedName>
</protein>
<keyword evidence="1" id="KW-1185">Reference proteome</keyword>
<evidence type="ECO:0000313" key="2">
    <source>
        <dbReference type="WBParaSite" id="TCNE_0000456001-mRNA-1"/>
    </source>
</evidence>